<keyword evidence="2" id="KW-1185">Reference proteome</keyword>
<dbReference type="InterPro" id="IPR027396">
    <property type="entry name" value="DsrEFH-like"/>
</dbReference>
<evidence type="ECO:0000313" key="1">
    <source>
        <dbReference type="EMBL" id="NKE73028.1"/>
    </source>
</evidence>
<dbReference type="EMBL" id="VTOW01000005">
    <property type="protein sequence ID" value="NKE73028.1"/>
    <property type="molecule type" value="Genomic_DNA"/>
</dbReference>
<organism evidence="1 2">
    <name type="scientific">Candidatus Manganitrophus noduliformans</name>
    <dbReference type="NCBI Taxonomy" id="2606439"/>
    <lineage>
        <taxon>Bacteria</taxon>
        <taxon>Pseudomonadati</taxon>
        <taxon>Nitrospirota</taxon>
        <taxon>Nitrospiria</taxon>
        <taxon>Candidatus Troglogloeales</taxon>
        <taxon>Candidatus Manganitrophaceae</taxon>
        <taxon>Candidatus Manganitrophus</taxon>
    </lineage>
</organism>
<sequence>MANKVLVIFEKPIYLSFEPVDPHVFATALGVSDTPVEVNVLLRDSAVTYGIKNQQVNAKIAGQDIMLHETSPEKVMTFMIEHGAKVRAVAEDMKIRGINKEDMVQGVEIISEDDSIRLLEEHDSVMVW</sequence>
<protein>
    <submittedName>
        <fullName evidence="1">DsrE family protein</fullName>
    </submittedName>
</protein>
<dbReference type="Gene3D" id="3.40.1260.10">
    <property type="entry name" value="DsrEFH-like"/>
    <property type="match status" value="1"/>
</dbReference>
<evidence type="ECO:0000313" key="2">
    <source>
        <dbReference type="Proteomes" id="UP000534783"/>
    </source>
</evidence>
<reference evidence="1 2" key="1">
    <citation type="journal article" date="2020" name="Nature">
        <title>Bacterial chemolithoautotrophy via manganese oxidation.</title>
        <authorList>
            <person name="Yu H."/>
            <person name="Leadbetter J.R."/>
        </authorList>
    </citation>
    <scope>NUCLEOTIDE SEQUENCE [LARGE SCALE GENOMIC DNA]</scope>
    <source>
        <strain evidence="1 2">Mn-1</strain>
    </source>
</reference>
<name>A0A7X6ICT4_9BACT</name>
<proteinExistence type="predicted"/>
<comment type="caution">
    <text evidence="1">The sequence shown here is derived from an EMBL/GenBank/DDBJ whole genome shotgun (WGS) entry which is preliminary data.</text>
</comment>
<accession>A0A7X6ICT4</accession>
<dbReference type="SUPFAM" id="SSF75169">
    <property type="entry name" value="DsrEFH-like"/>
    <property type="match status" value="1"/>
</dbReference>
<dbReference type="Proteomes" id="UP000534783">
    <property type="component" value="Unassembled WGS sequence"/>
</dbReference>
<dbReference type="RefSeq" id="WP_168062978.1">
    <property type="nucleotide sequence ID" value="NZ_VTOW01000005.1"/>
</dbReference>
<dbReference type="AlphaFoldDB" id="A0A7X6ICT4"/>
<gene>
    <name evidence="1" type="ORF">MNODULE_19935</name>
</gene>